<reference evidence="1 2" key="1">
    <citation type="journal article" date="2017" name="Water Res.">
        <title>Discovery and metagenomic analysis of an anammox bacterial enrichment related to Candidatus "Brocadia caroliniensis" in a full-scale glycerol-fed nitritation-denitritation separate centrate treatment process.</title>
        <authorList>
            <person name="Park H."/>
            <person name="Brotto A.C."/>
            <person name="van Loosdrecht M.C."/>
            <person name="Chandran K."/>
        </authorList>
    </citation>
    <scope>NUCLEOTIDE SEQUENCE [LARGE SCALE GENOMIC DNA]</scope>
    <source>
        <strain evidence="1">26THWARD</strain>
    </source>
</reference>
<dbReference type="EMBL" id="AYTS01000041">
    <property type="protein sequence ID" value="OOP57213.1"/>
    <property type="molecule type" value="Genomic_DNA"/>
</dbReference>
<dbReference type="InterPro" id="IPR013406">
    <property type="entry name" value="CHP02574_addiction_mod"/>
</dbReference>
<protein>
    <recommendedName>
        <fullName evidence="3">Addiction module antitoxin RelB</fullName>
    </recommendedName>
</protein>
<dbReference type="Pfam" id="PF09720">
    <property type="entry name" value="Unstab_antitox"/>
    <property type="match status" value="1"/>
</dbReference>
<evidence type="ECO:0008006" key="3">
    <source>
        <dbReference type="Google" id="ProtNLM"/>
    </source>
</evidence>
<proteinExistence type="predicted"/>
<sequence>MTLPLEKRPIEEKIRTTETIWYDLCRKADSLSSPSWYKEVLHEREERIKKGG</sequence>
<organism evidence="1 2">
    <name type="scientific">Candidatus Brocadia carolinensis</name>
    <dbReference type="NCBI Taxonomy" id="1004156"/>
    <lineage>
        <taxon>Bacteria</taxon>
        <taxon>Pseudomonadati</taxon>
        <taxon>Planctomycetota</taxon>
        <taxon>Candidatus Brocadiia</taxon>
        <taxon>Candidatus Brocadiales</taxon>
        <taxon>Candidatus Brocadiaceae</taxon>
        <taxon>Candidatus Brocadia</taxon>
    </lineage>
</organism>
<evidence type="ECO:0000313" key="2">
    <source>
        <dbReference type="Proteomes" id="UP000189681"/>
    </source>
</evidence>
<comment type="caution">
    <text evidence="1">The sequence shown here is derived from an EMBL/GenBank/DDBJ whole genome shotgun (WGS) entry which is preliminary data.</text>
</comment>
<dbReference type="Proteomes" id="UP000189681">
    <property type="component" value="Unassembled WGS sequence"/>
</dbReference>
<dbReference type="AlphaFoldDB" id="A0A1V4AVQ5"/>
<gene>
    <name evidence="1" type="ORF">AYP45_04785</name>
</gene>
<accession>A0A1V4AVQ5</accession>
<name>A0A1V4AVQ5_9BACT</name>
<evidence type="ECO:0000313" key="1">
    <source>
        <dbReference type="EMBL" id="OOP57213.1"/>
    </source>
</evidence>